<proteinExistence type="predicted"/>
<dbReference type="RefSeq" id="WP_205087411.1">
    <property type="nucleotide sequence ID" value="NZ_JACJLA010000003.1"/>
</dbReference>
<accession>A0ABS2GDU1</accession>
<organism evidence="1 2">
    <name type="scientific">Veillonella magna</name>
    <dbReference type="NCBI Taxonomy" id="464322"/>
    <lineage>
        <taxon>Bacteria</taxon>
        <taxon>Bacillati</taxon>
        <taxon>Bacillota</taxon>
        <taxon>Negativicutes</taxon>
        <taxon>Veillonellales</taxon>
        <taxon>Veillonellaceae</taxon>
        <taxon>Veillonella</taxon>
    </lineage>
</organism>
<reference evidence="1 2" key="1">
    <citation type="journal article" date="2021" name="Sci. Rep.">
        <title>The distribution of antibiotic resistance genes in chicken gut microbiota commensals.</title>
        <authorList>
            <person name="Juricova H."/>
            <person name="Matiasovicova J."/>
            <person name="Kubasova T."/>
            <person name="Cejkova D."/>
            <person name="Rychlik I."/>
        </authorList>
    </citation>
    <scope>NUCLEOTIDE SEQUENCE [LARGE SCALE GENOMIC DNA]</scope>
    <source>
        <strain evidence="1 2">An537</strain>
    </source>
</reference>
<sequence>MSVLEQIDEKEITLREAKSLLVKLIADYDPDLPVFLTIDEHGLKKTFSLVPKRTRRRANGEAFSIREIPFEELETVTEPGTYLAIDKFNMAPDTVVPFIYGLYINYKNERDLRFFNDRKSCEKWLLKKIKLLEK</sequence>
<evidence type="ECO:0000313" key="2">
    <source>
        <dbReference type="Proteomes" id="UP000707138"/>
    </source>
</evidence>
<gene>
    <name evidence="1" type="ORF">H6A01_02240</name>
</gene>
<name>A0ABS2GDU1_9FIRM</name>
<keyword evidence="2" id="KW-1185">Reference proteome</keyword>
<comment type="caution">
    <text evidence="1">The sequence shown here is derived from an EMBL/GenBank/DDBJ whole genome shotgun (WGS) entry which is preliminary data.</text>
</comment>
<evidence type="ECO:0000313" key="1">
    <source>
        <dbReference type="EMBL" id="MBM6912151.1"/>
    </source>
</evidence>
<dbReference type="EMBL" id="JACJLA010000003">
    <property type="protein sequence ID" value="MBM6912151.1"/>
    <property type="molecule type" value="Genomic_DNA"/>
</dbReference>
<protein>
    <submittedName>
        <fullName evidence="1">Uncharacterized protein</fullName>
    </submittedName>
</protein>
<dbReference type="Proteomes" id="UP000707138">
    <property type="component" value="Unassembled WGS sequence"/>
</dbReference>